<reference evidence="2" key="1">
    <citation type="submission" date="2022-11" db="UniProtKB">
        <authorList>
            <consortium name="WormBaseParasite"/>
        </authorList>
    </citation>
    <scope>IDENTIFICATION</scope>
</reference>
<name>A0A914BUY8_9BILA</name>
<sequence>MGPYGVKMARASIVILEEAHKNLCQLFGRPIVTIEQCYQYFGEFRAVGLAREDFLRTCNIEHAMLCYEASSNLDSKKTNHKILDTSSLRSSEDFYHLIGFLTTELASRTDGTVLHLDEHTTTIVTPLCLVSFQNGGHRWSFEIPTNFDPQRLINFEEPIVRIFDETCLLTKAIMHMGRRRMSLHEIICDIYECDPNNTWLSDEKLINLQLWDSHAQFGGPFFEWAQTWNGNSKAQMLENSISEHLLDYSKELHRSFYVQFSSHVLKNIGEPDLEYNRVWTTRECDWFANRLINKVNNKLLKHFNENQDLADAKFNILQRDIFLCGLYAFIENFMKVMLAALWKRKTPDEILSLYTKFQNTEQPESNLASAGDAELLGSDMDIYTMMVTA</sequence>
<keyword evidence="1" id="KW-1185">Reference proteome</keyword>
<dbReference type="WBParaSite" id="ACRNAN_Path_1049.g4023.t1">
    <property type="protein sequence ID" value="ACRNAN_Path_1049.g4023.t1"/>
    <property type="gene ID" value="ACRNAN_Path_1049.g4023"/>
</dbReference>
<accession>A0A914BUY8</accession>
<protein>
    <submittedName>
        <fullName evidence="2">Uncharacterized protein</fullName>
    </submittedName>
</protein>
<proteinExistence type="predicted"/>
<evidence type="ECO:0000313" key="2">
    <source>
        <dbReference type="WBParaSite" id="ACRNAN_Path_1049.g4023.t1"/>
    </source>
</evidence>
<evidence type="ECO:0000313" key="1">
    <source>
        <dbReference type="Proteomes" id="UP000887540"/>
    </source>
</evidence>
<organism evidence="1 2">
    <name type="scientific">Acrobeloides nanus</name>
    <dbReference type="NCBI Taxonomy" id="290746"/>
    <lineage>
        <taxon>Eukaryota</taxon>
        <taxon>Metazoa</taxon>
        <taxon>Ecdysozoa</taxon>
        <taxon>Nematoda</taxon>
        <taxon>Chromadorea</taxon>
        <taxon>Rhabditida</taxon>
        <taxon>Tylenchina</taxon>
        <taxon>Cephalobomorpha</taxon>
        <taxon>Cephaloboidea</taxon>
        <taxon>Cephalobidae</taxon>
        <taxon>Acrobeloides</taxon>
    </lineage>
</organism>
<dbReference type="Proteomes" id="UP000887540">
    <property type="component" value="Unplaced"/>
</dbReference>
<dbReference type="AlphaFoldDB" id="A0A914BUY8"/>